<gene>
    <name evidence="1" type="ORF">FEQUK3_LOCUS12210</name>
</gene>
<dbReference type="PANTHER" id="PTHR28180">
    <property type="entry name" value="CONSERVED MITOCHONDRIAL PROTEIN-RELATED"/>
    <property type="match status" value="1"/>
</dbReference>
<accession>A0A8J2J114</accession>
<comment type="caution">
    <text evidence="1">The sequence shown here is derived from an EMBL/GenBank/DDBJ whole genome shotgun (WGS) entry which is preliminary data.</text>
</comment>
<dbReference type="EMBL" id="CAJSTJ010000206">
    <property type="protein sequence ID" value="CAG7566487.1"/>
    <property type="molecule type" value="Genomic_DNA"/>
</dbReference>
<dbReference type="Proteomes" id="UP000693738">
    <property type="component" value="Unassembled WGS sequence"/>
</dbReference>
<sequence>MAALTPILTPALLATIRKQPNLPHNTWYFITATTLSALNRPDELPKILRSAIEEGPSADGSGVPSRDEQLRISRRLREALLKASAVGGMPKTINALLSLKSATPEDLLDEAGTDAASPRYKDIYDTQPTQVLQRGQIFFESIYGKISRRIMGQMERSGAPDLGLLARLTYGYVLSNTDLLTPAETSFVLIASLIPQDVSTLLHSSKVNPQLKGHLRGALNGGASEDEVRAVRDIVIKICEASGMKRLEENAIGGWGWRSEVASV</sequence>
<proteinExistence type="predicted"/>
<protein>
    <submittedName>
        <fullName evidence="1">Uncharacterized protein</fullName>
    </submittedName>
</protein>
<dbReference type="InterPro" id="IPR052999">
    <property type="entry name" value="PTS1_Protein"/>
</dbReference>
<reference evidence="1" key="1">
    <citation type="submission" date="2021-05" db="EMBL/GenBank/DDBJ databases">
        <authorList>
            <person name="Khan N."/>
        </authorList>
    </citation>
    <scope>NUCLEOTIDE SEQUENCE</scope>
</reference>
<dbReference type="PANTHER" id="PTHR28180:SF2">
    <property type="entry name" value="PEROXISOMAL PROTEIN 2"/>
    <property type="match status" value="1"/>
</dbReference>
<evidence type="ECO:0000313" key="2">
    <source>
        <dbReference type="Proteomes" id="UP000693738"/>
    </source>
</evidence>
<organism evidence="1 2">
    <name type="scientific">Fusarium equiseti</name>
    <name type="common">Fusarium scirpi</name>
    <dbReference type="NCBI Taxonomy" id="61235"/>
    <lineage>
        <taxon>Eukaryota</taxon>
        <taxon>Fungi</taxon>
        <taxon>Dikarya</taxon>
        <taxon>Ascomycota</taxon>
        <taxon>Pezizomycotina</taxon>
        <taxon>Sordariomycetes</taxon>
        <taxon>Hypocreomycetidae</taxon>
        <taxon>Hypocreales</taxon>
        <taxon>Nectriaceae</taxon>
        <taxon>Fusarium</taxon>
        <taxon>Fusarium incarnatum-equiseti species complex</taxon>
    </lineage>
</organism>
<evidence type="ECO:0000313" key="1">
    <source>
        <dbReference type="EMBL" id="CAG7566487.1"/>
    </source>
</evidence>
<dbReference type="AlphaFoldDB" id="A0A8J2J114"/>
<name>A0A8J2J114_FUSEQ</name>